<protein>
    <submittedName>
        <fullName evidence="1">Uncharacterized protein</fullName>
    </submittedName>
</protein>
<organism evidence="1 2">
    <name type="scientific">Skermanella aerolata</name>
    <dbReference type="NCBI Taxonomy" id="393310"/>
    <lineage>
        <taxon>Bacteria</taxon>
        <taxon>Pseudomonadati</taxon>
        <taxon>Pseudomonadota</taxon>
        <taxon>Alphaproteobacteria</taxon>
        <taxon>Rhodospirillales</taxon>
        <taxon>Azospirillaceae</taxon>
        <taxon>Skermanella</taxon>
    </lineage>
</organism>
<dbReference type="Proteomes" id="UP000321523">
    <property type="component" value="Unassembled WGS sequence"/>
</dbReference>
<dbReference type="AlphaFoldDB" id="A0A512E099"/>
<keyword evidence="2" id="KW-1185">Reference proteome</keyword>
<dbReference type="OrthoDB" id="7218392at2"/>
<reference evidence="1 2" key="1">
    <citation type="submission" date="2019-07" db="EMBL/GenBank/DDBJ databases">
        <title>Whole genome shotgun sequence of Skermanella aerolata NBRC 106429.</title>
        <authorList>
            <person name="Hosoyama A."/>
            <person name="Uohara A."/>
            <person name="Ohji S."/>
            <person name="Ichikawa N."/>
        </authorList>
    </citation>
    <scope>NUCLEOTIDE SEQUENCE [LARGE SCALE GENOMIC DNA]</scope>
    <source>
        <strain evidence="1 2">NBRC 106429</strain>
    </source>
</reference>
<dbReference type="EMBL" id="BJYZ01000036">
    <property type="protein sequence ID" value="GEO42168.1"/>
    <property type="molecule type" value="Genomic_DNA"/>
</dbReference>
<evidence type="ECO:0000313" key="2">
    <source>
        <dbReference type="Proteomes" id="UP000321523"/>
    </source>
</evidence>
<gene>
    <name evidence="1" type="ORF">SAE02_63160</name>
</gene>
<sequence length="138" mass="15630">MTRKDPAFLLRVRQAIEEGGDRRPALHQWMAGNHDDLVALFEDVRLNWPHLTTVFAELGFRNLDGSDLKPETVRRTWFRVRQRRQQIAARMASRAPAAVEVFSPAASLQSLPSKPPTAPADDPMTALMAEMNRRSGRI</sequence>
<dbReference type="RefSeq" id="WP_044437089.1">
    <property type="nucleotide sequence ID" value="NZ_BJYZ01000036.1"/>
</dbReference>
<proteinExistence type="predicted"/>
<name>A0A512E099_9PROT</name>
<evidence type="ECO:0000313" key="1">
    <source>
        <dbReference type="EMBL" id="GEO42168.1"/>
    </source>
</evidence>
<comment type="caution">
    <text evidence="1">The sequence shown here is derived from an EMBL/GenBank/DDBJ whole genome shotgun (WGS) entry which is preliminary data.</text>
</comment>
<accession>A0A512E099</accession>